<feature type="domain" description="C2H2-type" evidence="13">
    <location>
        <begin position="435"/>
        <end position="462"/>
    </location>
</feature>
<comment type="subcellular location">
    <subcellularLocation>
        <location evidence="1">Nucleus</location>
    </subcellularLocation>
</comment>
<feature type="compositionally biased region" description="Basic and acidic residues" evidence="12">
    <location>
        <begin position="152"/>
        <end position="161"/>
    </location>
</feature>
<dbReference type="PROSITE" id="PS50804">
    <property type="entry name" value="SCAN_BOX"/>
    <property type="match status" value="1"/>
</dbReference>
<dbReference type="GO" id="GO:0000981">
    <property type="term" value="F:DNA-binding transcription factor activity, RNA polymerase II-specific"/>
    <property type="evidence" value="ECO:0007669"/>
    <property type="project" value="TreeGrafter"/>
</dbReference>
<keyword evidence="5 11" id="KW-0863">Zinc-finger</keyword>
<dbReference type="GO" id="GO:0008270">
    <property type="term" value="F:zinc ion binding"/>
    <property type="evidence" value="ECO:0007669"/>
    <property type="project" value="UniProtKB-KW"/>
</dbReference>
<feature type="region of interest" description="Disordered" evidence="12">
    <location>
        <begin position="107"/>
        <end position="172"/>
    </location>
</feature>
<evidence type="ECO:0000256" key="1">
    <source>
        <dbReference type="ARBA" id="ARBA00004123"/>
    </source>
</evidence>
<feature type="region of interest" description="Disordered" evidence="12">
    <location>
        <begin position="283"/>
        <end position="382"/>
    </location>
</feature>
<dbReference type="FunFam" id="3.30.160.60:FF:001270">
    <property type="entry name" value="zinc finger protein 583 isoform X1"/>
    <property type="match status" value="1"/>
</dbReference>
<dbReference type="GO" id="GO:0000978">
    <property type="term" value="F:RNA polymerase II cis-regulatory region sequence-specific DNA binding"/>
    <property type="evidence" value="ECO:0007669"/>
    <property type="project" value="TreeGrafter"/>
</dbReference>
<dbReference type="FunFam" id="3.30.160.60:FF:001468">
    <property type="entry name" value="Zinc finger protein 672"/>
    <property type="match status" value="1"/>
</dbReference>
<dbReference type="GeneTree" id="ENSGT00940000154715"/>
<dbReference type="PANTHER" id="PTHR23226:SF379">
    <property type="entry name" value="C2H2-TYPE DOMAIN-CONTAINING PROTEIN"/>
    <property type="match status" value="1"/>
</dbReference>
<keyword evidence="7" id="KW-0805">Transcription regulation</keyword>
<dbReference type="SUPFAM" id="SSF57667">
    <property type="entry name" value="beta-beta-alpha zinc fingers"/>
    <property type="match status" value="5"/>
</dbReference>
<evidence type="ECO:0000259" key="14">
    <source>
        <dbReference type="PROSITE" id="PS50804"/>
    </source>
</evidence>
<sequence length="634" mass="70598">MAAQRRDALPLDLQFRAGLERGANLALKMEDAELVGLKQEVELEGQGASPVPPRRGPTGKARDGEDRSTSNKNQRTGCRRSSGRHNGRSFWAGCSLLARDGGPDSFRAPLVGGHEGTRGAFDGGATTSHRPAEGHFVPPPAGFDGTGPPATRDQRKVKEEMESSEDPAGAETNRQHFRQFHYQEAEGPREVCSRLWDLCQQWLEPERHTKEQILELLVLEQFLTVLPPEMEGWVKECRPHNCAQAVALAEDFLQRHQEEGRQDRKGPGMFHVVTVNFPDAEHAASRSAERQLGRPVKEEVEEDGHSVADDGQINENEANRWKTLQGAESHGLSADGTESAGRFREMEESYKGQSGPEGHHENGPEGATAEGTPPGEKQSLCSNCGGSFNPSSGFLGPEGFPPGANPYKCSVCEKSFCQVAKLIAHERLHTGDWPYKCSFCGKSFNRSSDVSRHERIHTGEKPFKCATCEKCFSQRSKLIVHERFHTGDKPHTCSYCGRSFHQRSDLVKHERIHTGEKPYKCSDCGGSFHRSSDLVKHKWIHTGERPYKCSTCEKSFRQRSALLYHERTHTGEKPYTCTACGKGFSCKAHLVLHKRTHTGEKPYKCNFCGKSFTTSSYFVKHQRMHLGQEALPVL</sequence>
<protein>
    <submittedName>
        <fullName evidence="15">Uncharacterized protein</fullName>
    </submittedName>
</protein>
<feature type="region of interest" description="Disordered" evidence="12">
    <location>
        <begin position="40"/>
        <end position="85"/>
    </location>
</feature>
<reference evidence="15" key="2">
    <citation type="submission" date="2025-08" db="UniProtKB">
        <authorList>
            <consortium name="Ensembl"/>
        </authorList>
    </citation>
    <scope>IDENTIFICATION</scope>
</reference>
<feature type="compositionally biased region" description="Basic and acidic residues" evidence="12">
    <location>
        <begin position="341"/>
        <end position="350"/>
    </location>
</feature>
<feature type="compositionally biased region" description="Basic and acidic residues" evidence="12">
    <location>
        <begin position="283"/>
        <end position="308"/>
    </location>
</feature>
<dbReference type="Gene3D" id="3.30.160.60">
    <property type="entry name" value="Classic Zinc Finger"/>
    <property type="match status" value="8"/>
</dbReference>
<evidence type="ECO:0000256" key="11">
    <source>
        <dbReference type="PROSITE-ProRule" id="PRU00042"/>
    </source>
</evidence>
<organism evidence="15 16">
    <name type="scientific">Podarcis muralis</name>
    <name type="common">Wall lizard</name>
    <name type="synonym">Lacerta muralis</name>
    <dbReference type="NCBI Taxonomy" id="64176"/>
    <lineage>
        <taxon>Eukaryota</taxon>
        <taxon>Metazoa</taxon>
        <taxon>Chordata</taxon>
        <taxon>Craniata</taxon>
        <taxon>Vertebrata</taxon>
        <taxon>Euteleostomi</taxon>
        <taxon>Lepidosauria</taxon>
        <taxon>Squamata</taxon>
        <taxon>Bifurcata</taxon>
        <taxon>Unidentata</taxon>
        <taxon>Episquamata</taxon>
        <taxon>Laterata</taxon>
        <taxon>Lacertibaenia</taxon>
        <taxon>Lacertidae</taxon>
        <taxon>Podarcis</taxon>
    </lineage>
</organism>
<dbReference type="Pfam" id="PF02023">
    <property type="entry name" value="SCAN"/>
    <property type="match status" value="1"/>
</dbReference>
<dbReference type="AlphaFoldDB" id="A0A670HMS8"/>
<dbReference type="PROSITE" id="PS00028">
    <property type="entry name" value="ZINC_FINGER_C2H2_1"/>
    <property type="match status" value="8"/>
</dbReference>
<feature type="compositionally biased region" description="Basic and acidic residues" evidence="12">
    <location>
        <begin position="60"/>
        <end position="69"/>
    </location>
</feature>
<reference evidence="15 16" key="1">
    <citation type="journal article" date="2019" name="Proc. Natl. Acad. Sci. U.S.A.">
        <title>Regulatory changes in pterin and carotenoid genes underlie balanced color polymorphisms in the wall lizard.</title>
        <authorList>
            <person name="Andrade P."/>
            <person name="Pinho C."/>
            <person name="Perez I de Lanuza G."/>
            <person name="Afonso S."/>
            <person name="Brejcha J."/>
            <person name="Rubin C.J."/>
            <person name="Wallerman O."/>
            <person name="Pereira P."/>
            <person name="Sabatino S.J."/>
            <person name="Bellati A."/>
            <person name="Pellitteri-Rosa D."/>
            <person name="Bosakova Z."/>
            <person name="Bunikis I."/>
            <person name="Carretero M.A."/>
            <person name="Feiner N."/>
            <person name="Marsik P."/>
            <person name="Pauperio F."/>
            <person name="Salvi D."/>
            <person name="Soler L."/>
            <person name="While G.M."/>
            <person name="Uller T."/>
            <person name="Font E."/>
            <person name="Andersson L."/>
            <person name="Carneiro M."/>
        </authorList>
    </citation>
    <scope>NUCLEOTIDE SEQUENCE</scope>
</reference>
<dbReference type="FunFam" id="3.30.160.60:FF:000367">
    <property type="entry name" value="Zinc finger protein 572"/>
    <property type="match status" value="1"/>
</dbReference>
<feature type="domain" description="C2H2-type" evidence="13">
    <location>
        <begin position="407"/>
        <end position="434"/>
    </location>
</feature>
<feature type="domain" description="SCAN box" evidence="14">
    <location>
        <begin position="174"/>
        <end position="255"/>
    </location>
</feature>
<dbReference type="OMA" id="ENEANRW"/>
<feature type="domain" description="C2H2-type" evidence="13">
    <location>
        <begin position="463"/>
        <end position="490"/>
    </location>
</feature>
<dbReference type="InterPro" id="IPR036236">
    <property type="entry name" value="Znf_C2H2_sf"/>
</dbReference>
<dbReference type="Proteomes" id="UP000472272">
    <property type="component" value="Chromosome 2"/>
</dbReference>
<proteinExistence type="inferred from homology"/>
<dbReference type="SUPFAM" id="SSF47353">
    <property type="entry name" value="Retrovirus capsid dimerization domain-like"/>
    <property type="match status" value="1"/>
</dbReference>
<evidence type="ECO:0000256" key="2">
    <source>
        <dbReference type="ARBA" id="ARBA00006991"/>
    </source>
</evidence>
<dbReference type="FunFam" id="3.30.160.60:FF:002343">
    <property type="entry name" value="Zinc finger protein 33A"/>
    <property type="match status" value="1"/>
</dbReference>
<evidence type="ECO:0000313" key="16">
    <source>
        <dbReference type="Proteomes" id="UP000472272"/>
    </source>
</evidence>
<dbReference type="InterPro" id="IPR013087">
    <property type="entry name" value="Znf_C2H2_type"/>
</dbReference>
<dbReference type="Pfam" id="PF00096">
    <property type="entry name" value="zf-C2H2"/>
    <property type="match status" value="7"/>
</dbReference>
<evidence type="ECO:0000256" key="7">
    <source>
        <dbReference type="ARBA" id="ARBA00023015"/>
    </source>
</evidence>
<dbReference type="FunFam" id="3.30.160.60:FF:000295">
    <property type="entry name" value="zinc finger protein 19"/>
    <property type="match status" value="2"/>
</dbReference>
<dbReference type="Gene3D" id="1.10.4020.10">
    <property type="entry name" value="DNA breaking-rejoining enzymes"/>
    <property type="match status" value="1"/>
</dbReference>
<name>A0A670HMS8_PODMU</name>
<comment type="similarity">
    <text evidence="2">Belongs to the krueppel C2H2-type zinc-finger protein family.</text>
</comment>
<dbReference type="GO" id="GO:0005634">
    <property type="term" value="C:nucleus"/>
    <property type="evidence" value="ECO:0007669"/>
    <property type="project" value="UniProtKB-SubCell"/>
</dbReference>
<keyword evidence="3" id="KW-0479">Metal-binding</keyword>
<dbReference type="InterPro" id="IPR038269">
    <property type="entry name" value="SCAN_sf"/>
</dbReference>
<keyword evidence="10" id="KW-0539">Nucleus</keyword>
<evidence type="ECO:0000256" key="5">
    <source>
        <dbReference type="ARBA" id="ARBA00022771"/>
    </source>
</evidence>
<evidence type="ECO:0000256" key="8">
    <source>
        <dbReference type="ARBA" id="ARBA00023125"/>
    </source>
</evidence>
<evidence type="ECO:0000256" key="10">
    <source>
        <dbReference type="ARBA" id="ARBA00023242"/>
    </source>
</evidence>
<dbReference type="PROSITE" id="PS50157">
    <property type="entry name" value="ZINC_FINGER_C2H2_2"/>
    <property type="match status" value="8"/>
</dbReference>
<reference evidence="15" key="3">
    <citation type="submission" date="2025-09" db="UniProtKB">
        <authorList>
            <consortium name="Ensembl"/>
        </authorList>
    </citation>
    <scope>IDENTIFICATION</scope>
</reference>
<dbReference type="FunFam" id="3.30.160.60:FF:001442">
    <property type="entry name" value="zinc finger protein 696"/>
    <property type="match status" value="1"/>
</dbReference>
<evidence type="ECO:0000256" key="4">
    <source>
        <dbReference type="ARBA" id="ARBA00022737"/>
    </source>
</evidence>
<dbReference type="InterPro" id="IPR003309">
    <property type="entry name" value="SCAN_dom"/>
</dbReference>
<dbReference type="Ensembl" id="ENSPMRT00000000854.1">
    <property type="protein sequence ID" value="ENSPMRP00000000806.1"/>
    <property type="gene ID" value="ENSPMRG00000000592.1"/>
</dbReference>
<feature type="domain" description="C2H2-type" evidence="13">
    <location>
        <begin position="575"/>
        <end position="602"/>
    </location>
</feature>
<evidence type="ECO:0000256" key="6">
    <source>
        <dbReference type="ARBA" id="ARBA00022833"/>
    </source>
</evidence>
<evidence type="ECO:0000256" key="9">
    <source>
        <dbReference type="ARBA" id="ARBA00023163"/>
    </source>
</evidence>
<dbReference type="SMART" id="SM00355">
    <property type="entry name" value="ZnF_C2H2"/>
    <property type="match status" value="8"/>
</dbReference>
<keyword evidence="6" id="KW-0862">Zinc</keyword>
<feature type="domain" description="C2H2-type" evidence="13">
    <location>
        <begin position="603"/>
        <end position="630"/>
    </location>
</feature>
<dbReference type="FunFam" id="1.10.4020.10:FF:000001">
    <property type="entry name" value="zinc finger protein 263 isoform X1"/>
    <property type="match status" value="1"/>
</dbReference>
<dbReference type="PANTHER" id="PTHR23226">
    <property type="entry name" value="ZINC FINGER AND SCAN DOMAIN-CONTAINING"/>
    <property type="match status" value="1"/>
</dbReference>
<dbReference type="FunFam" id="3.30.160.60:FF:000912">
    <property type="entry name" value="Zinc finger protein 660"/>
    <property type="match status" value="1"/>
</dbReference>
<feature type="domain" description="C2H2-type" evidence="13">
    <location>
        <begin position="547"/>
        <end position="574"/>
    </location>
</feature>
<evidence type="ECO:0000256" key="12">
    <source>
        <dbReference type="SAM" id="MobiDB-lite"/>
    </source>
</evidence>
<dbReference type="SMART" id="SM00431">
    <property type="entry name" value="SCAN"/>
    <property type="match status" value="1"/>
</dbReference>
<keyword evidence="4" id="KW-0677">Repeat</keyword>
<feature type="domain" description="C2H2-type" evidence="13">
    <location>
        <begin position="519"/>
        <end position="546"/>
    </location>
</feature>
<evidence type="ECO:0000313" key="15">
    <source>
        <dbReference type="Ensembl" id="ENSPMRP00000000806.1"/>
    </source>
</evidence>
<feature type="domain" description="C2H2-type" evidence="13">
    <location>
        <begin position="491"/>
        <end position="518"/>
    </location>
</feature>
<evidence type="ECO:0000256" key="3">
    <source>
        <dbReference type="ARBA" id="ARBA00022723"/>
    </source>
</evidence>
<keyword evidence="9" id="KW-0804">Transcription</keyword>
<dbReference type="CDD" id="cd07936">
    <property type="entry name" value="SCAN"/>
    <property type="match status" value="1"/>
</dbReference>
<accession>A0A670HMS8</accession>
<evidence type="ECO:0000259" key="13">
    <source>
        <dbReference type="PROSITE" id="PS50157"/>
    </source>
</evidence>
<keyword evidence="16" id="KW-1185">Reference proteome</keyword>
<keyword evidence="8" id="KW-0238">DNA-binding</keyword>